<dbReference type="PROSITE" id="PS00869">
    <property type="entry name" value="RENAL_DIPEPTIDASE_1"/>
    <property type="match status" value="1"/>
</dbReference>
<dbReference type="PANTHER" id="PTHR10443:SF12">
    <property type="entry name" value="DIPEPTIDASE"/>
    <property type="match status" value="1"/>
</dbReference>
<dbReference type="InterPro" id="IPR032466">
    <property type="entry name" value="Metal_Hydrolase"/>
</dbReference>
<dbReference type="EMBL" id="OA882670">
    <property type="protein sequence ID" value="CAD7276467.1"/>
    <property type="molecule type" value="Genomic_DNA"/>
</dbReference>
<accession>A0A7R9BM08</accession>
<feature type="transmembrane region" description="Helical" evidence="2">
    <location>
        <begin position="49"/>
        <end position="75"/>
    </location>
</feature>
<dbReference type="OrthoDB" id="445695at2759"/>
<keyword evidence="1" id="KW-0449">Lipoprotein</keyword>
<dbReference type="GO" id="GO:0006508">
    <property type="term" value="P:proteolysis"/>
    <property type="evidence" value="ECO:0007669"/>
    <property type="project" value="UniProtKB-KW"/>
</dbReference>
<dbReference type="EMBL" id="CAJPEX010000633">
    <property type="protein sequence ID" value="CAG0916619.1"/>
    <property type="molecule type" value="Genomic_DNA"/>
</dbReference>
<keyword evidence="4" id="KW-1185">Reference proteome</keyword>
<keyword evidence="2" id="KW-0812">Transmembrane</keyword>
<dbReference type="GO" id="GO:0070573">
    <property type="term" value="F:metallodipeptidase activity"/>
    <property type="evidence" value="ECO:0007669"/>
    <property type="project" value="InterPro"/>
</dbReference>
<reference evidence="3" key="1">
    <citation type="submission" date="2020-11" db="EMBL/GenBank/DDBJ databases">
        <authorList>
            <person name="Tran Van P."/>
        </authorList>
    </citation>
    <scope>NUCLEOTIDE SEQUENCE</scope>
</reference>
<evidence type="ECO:0000256" key="2">
    <source>
        <dbReference type="SAM" id="Phobius"/>
    </source>
</evidence>
<dbReference type="GO" id="GO:0046872">
    <property type="term" value="F:metal ion binding"/>
    <property type="evidence" value="ECO:0007669"/>
    <property type="project" value="UniProtKB-UniRule"/>
</dbReference>
<organism evidence="3">
    <name type="scientific">Notodromas monacha</name>
    <dbReference type="NCBI Taxonomy" id="399045"/>
    <lineage>
        <taxon>Eukaryota</taxon>
        <taxon>Metazoa</taxon>
        <taxon>Ecdysozoa</taxon>
        <taxon>Arthropoda</taxon>
        <taxon>Crustacea</taxon>
        <taxon>Oligostraca</taxon>
        <taxon>Ostracoda</taxon>
        <taxon>Podocopa</taxon>
        <taxon>Podocopida</taxon>
        <taxon>Cypridocopina</taxon>
        <taxon>Cypridoidea</taxon>
        <taxon>Cyprididae</taxon>
        <taxon>Notodromas</taxon>
    </lineage>
</organism>
<comment type="subcellular location">
    <subcellularLocation>
        <location evidence="1">Membrane</location>
        <topology evidence="1">Lipid-anchor</topology>
        <topology evidence="1">GPI-anchor</topology>
    </subcellularLocation>
</comment>
<keyword evidence="2" id="KW-0472">Membrane</keyword>
<dbReference type="CDD" id="cd01301">
    <property type="entry name" value="rDP_like"/>
    <property type="match status" value="1"/>
</dbReference>
<dbReference type="Pfam" id="PF01244">
    <property type="entry name" value="Peptidase_M19"/>
    <property type="match status" value="1"/>
</dbReference>
<comment type="cofactor">
    <cofactor evidence="1">
        <name>Zn(2+)</name>
        <dbReference type="ChEBI" id="CHEBI:29105"/>
    </cofactor>
</comment>
<dbReference type="Proteomes" id="UP000678499">
    <property type="component" value="Unassembled WGS sequence"/>
</dbReference>
<proteinExistence type="inferred from homology"/>
<comment type="similarity">
    <text evidence="1">Belongs to the metallo-dependent hydrolases superfamily. Peptidase M19 family.</text>
</comment>
<dbReference type="PROSITE" id="PS51365">
    <property type="entry name" value="RENAL_DIPEPTIDASE_2"/>
    <property type="match status" value="1"/>
</dbReference>
<gene>
    <name evidence="3" type="ORF">NMOB1V02_LOCUS4229</name>
</gene>
<keyword evidence="1" id="KW-0336">GPI-anchor</keyword>
<sequence>MVNKVAIAIIAAVIQIVVALVITLPVLYTDCNQLKKCKRSNAEIEQKMVSKVATALIAAFVLVVVALTITLPILYTDCSLLKKCKRSNAEILKTILDEVPLIDGHNDFPMLLRTAIQNKLSKVDLNKSLKDDPAFNKFVYNHVDIPRLRQGQVGAQFWATFIGCSRQYNDSLHEALEQIDVTKRMIEAYPEHFEFVTNAEGITKAHKRGKIASLIGVEGGHMIEESLAVLRMFYQLGVRYLTLTHNCDTPWARYHEISAPGSGRVKGLTRFGHKVIQEMNRLGMMVDLSHTDAQTMRDAMTVSDAPVIFSHSSVYSVCNHSRNVPDDVLEKLKHNEGIVMINFYSGFIKCDVNMTESPPSNNAVIADVVEHFNYVKNLIGVNYIGIGADYCGVGVLPEGLEDVSTYPKVLEALLNAGWSELEVRKVTGLNMLRVMRQVQKVSSDWQRKGLRPLENLIPLEDVPADFSCGSSEMTALDEIYKDATLTPTGKNIRRKGQWHLTDPAAEKDNET</sequence>
<dbReference type="AlphaFoldDB" id="A0A7R9BM08"/>
<evidence type="ECO:0000256" key="1">
    <source>
        <dbReference type="RuleBase" id="RU341113"/>
    </source>
</evidence>
<keyword evidence="1" id="KW-0645">Protease</keyword>
<keyword evidence="1" id="KW-0479">Metal-binding</keyword>
<comment type="subunit">
    <text evidence="1">Homodimer; disulfide-linked.</text>
</comment>
<name>A0A7R9BM08_9CRUS</name>
<feature type="transmembrane region" description="Helical" evidence="2">
    <location>
        <begin position="6"/>
        <end position="28"/>
    </location>
</feature>
<keyword evidence="2" id="KW-1133">Transmembrane helix</keyword>
<dbReference type="InterPro" id="IPR000180">
    <property type="entry name" value="Dipep_AS"/>
</dbReference>
<evidence type="ECO:0000313" key="3">
    <source>
        <dbReference type="EMBL" id="CAD7276467.1"/>
    </source>
</evidence>
<dbReference type="PANTHER" id="PTHR10443">
    <property type="entry name" value="MICROSOMAL DIPEPTIDASE"/>
    <property type="match status" value="1"/>
</dbReference>
<evidence type="ECO:0000313" key="4">
    <source>
        <dbReference type="Proteomes" id="UP000678499"/>
    </source>
</evidence>
<dbReference type="EC" id="3.4.13.19" evidence="1"/>
<dbReference type="Gene3D" id="3.20.20.140">
    <property type="entry name" value="Metal-dependent hydrolases"/>
    <property type="match status" value="1"/>
</dbReference>
<keyword evidence="1" id="KW-1015">Disulfide bond</keyword>
<keyword evidence="1" id="KW-0224">Dipeptidase</keyword>
<keyword evidence="1" id="KW-0378">Hydrolase</keyword>
<keyword evidence="1" id="KW-0482">Metalloprotease</keyword>
<protein>
    <recommendedName>
        <fullName evidence="1">Dipeptidase</fullName>
        <ecNumber evidence="1">3.4.13.19</ecNumber>
    </recommendedName>
</protein>
<keyword evidence="1" id="KW-0325">Glycoprotein</keyword>
<keyword evidence="1" id="KW-0862">Zinc</keyword>
<comment type="catalytic activity">
    <reaction evidence="1">
        <text>an L-aminoacyl-L-amino acid + H2O = 2 an L-alpha-amino acid</text>
        <dbReference type="Rhea" id="RHEA:48940"/>
        <dbReference type="ChEBI" id="CHEBI:15377"/>
        <dbReference type="ChEBI" id="CHEBI:59869"/>
        <dbReference type="ChEBI" id="CHEBI:77460"/>
        <dbReference type="EC" id="3.4.13.19"/>
    </reaction>
</comment>
<dbReference type="GO" id="GO:0098552">
    <property type="term" value="C:side of membrane"/>
    <property type="evidence" value="ECO:0007669"/>
    <property type="project" value="UniProtKB-KW"/>
</dbReference>
<dbReference type="SUPFAM" id="SSF51556">
    <property type="entry name" value="Metallo-dependent hydrolases"/>
    <property type="match status" value="1"/>
</dbReference>
<dbReference type="InterPro" id="IPR008257">
    <property type="entry name" value="Pept_M19"/>
</dbReference>